<protein>
    <submittedName>
        <fullName evidence="2">Sulfatase-like hydrolase/transferase</fullName>
    </submittedName>
</protein>
<feature type="domain" description="Sulfatase N-terminal" evidence="1">
    <location>
        <begin position="72"/>
        <end position="402"/>
    </location>
</feature>
<dbReference type="RefSeq" id="WP_168148846.1">
    <property type="nucleotide sequence ID" value="NZ_JAAVXB010000008.1"/>
</dbReference>
<dbReference type="Proteomes" id="UP000653472">
    <property type="component" value="Unassembled WGS sequence"/>
</dbReference>
<dbReference type="EMBL" id="JAAVXB010000008">
    <property type="protein sequence ID" value="NKF23523.1"/>
    <property type="molecule type" value="Genomic_DNA"/>
</dbReference>
<keyword evidence="3" id="KW-1185">Reference proteome</keyword>
<evidence type="ECO:0000313" key="3">
    <source>
        <dbReference type="Proteomes" id="UP000653472"/>
    </source>
</evidence>
<gene>
    <name evidence="2" type="ORF">G7Y82_14480</name>
</gene>
<dbReference type="PANTHER" id="PTHR46615:SF1">
    <property type="entry name" value="ARYLSULFATASE K"/>
    <property type="match status" value="1"/>
</dbReference>
<dbReference type="InterPro" id="IPR000917">
    <property type="entry name" value="Sulfatase_N"/>
</dbReference>
<dbReference type="GO" id="GO:0015024">
    <property type="term" value="F:glucuronate-2-sulfatase activity"/>
    <property type="evidence" value="ECO:0007669"/>
    <property type="project" value="TreeGrafter"/>
</dbReference>
<keyword evidence="2" id="KW-0378">Hydrolase</keyword>
<dbReference type="PROSITE" id="PS51318">
    <property type="entry name" value="TAT"/>
    <property type="match status" value="1"/>
</dbReference>
<organism evidence="2 3">
    <name type="scientific">Solimonas marina</name>
    <dbReference type="NCBI Taxonomy" id="2714601"/>
    <lineage>
        <taxon>Bacteria</taxon>
        <taxon>Pseudomonadati</taxon>
        <taxon>Pseudomonadota</taxon>
        <taxon>Gammaproteobacteria</taxon>
        <taxon>Nevskiales</taxon>
        <taxon>Nevskiaceae</taxon>
        <taxon>Solimonas</taxon>
    </lineage>
</organism>
<dbReference type="Gene3D" id="3.40.720.10">
    <property type="entry name" value="Alkaline Phosphatase, subunit A"/>
    <property type="match status" value="1"/>
</dbReference>
<comment type="caution">
    <text evidence="2">The sequence shown here is derived from an EMBL/GenBank/DDBJ whole genome shotgun (WGS) entry which is preliminary data.</text>
</comment>
<dbReference type="InterPro" id="IPR051849">
    <property type="entry name" value="GAG-degrading_sulfatase"/>
</dbReference>
<dbReference type="CDD" id="cd16035">
    <property type="entry name" value="sulfatase_like"/>
    <property type="match status" value="1"/>
</dbReference>
<reference evidence="2" key="1">
    <citation type="submission" date="2020-03" db="EMBL/GenBank/DDBJ databases">
        <title>Solimonas marina sp. nov., isolated from deep seawater of the Pacific Ocean.</title>
        <authorList>
            <person name="Liu X."/>
            <person name="Lai Q."/>
            <person name="Sun F."/>
            <person name="Gai Y."/>
            <person name="Li G."/>
            <person name="Shao Z."/>
        </authorList>
    </citation>
    <scope>NUCLEOTIDE SEQUENCE</scope>
    <source>
        <strain evidence="2">C16B3</strain>
    </source>
</reference>
<proteinExistence type="predicted"/>
<dbReference type="GO" id="GO:0004065">
    <property type="term" value="F:arylsulfatase activity"/>
    <property type="evidence" value="ECO:0007669"/>
    <property type="project" value="TreeGrafter"/>
</dbReference>
<evidence type="ECO:0000259" key="1">
    <source>
        <dbReference type="Pfam" id="PF00884"/>
    </source>
</evidence>
<dbReference type="Pfam" id="PF00884">
    <property type="entry name" value="Sulfatase"/>
    <property type="match status" value="1"/>
</dbReference>
<dbReference type="InterPro" id="IPR017850">
    <property type="entry name" value="Alkaline_phosphatase_core_sf"/>
</dbReference>
<dbReference type="AlphaFoldDB" id="A0A969WCJ7"/>
<evidence type="ECO:0000313" key="2">
    <source>
        <dbReference type="EMBL" id="NKF23523.1"/>
    </source>
</evidence>
<dbReference type="SUPFAM" id="SSF53649">
    <property type="entry name" value="Alkaline phosphatase-like"/>
    <property type="match status" value="1"/>
</dbReference>
<dbReference type="PANTHER" id="PTHR46615">
    <property type="entry name" value="ARYLSULFATASE K"/>
    <property type="match status" value="1"/>
</dbReference>
<name>A0A969WCJ7_9GAMM</name>
<dbReference type="InterPro" id="IPR006311">
    <property type="entry name" value="TAT_signal"/>
</dbReference>
<accession>A0A969WCJ7</accession>
<sequence length="578" mass="63389">MTVSRRAVIGGIGALTLAGAAGIWAHRRRGNQPRLKLPPNAGAKPYNILLISSDEEQTWSLLPADLIERYCPGRARIRQEALSFTRAFTPTPICSTARGCLYSGQHSQNNGLWENIPLPYAPPMKRTAPTLGTLMSAAGYRTGYFGKWHLSHLATKDHQPWPADQVHEEIVSYGFDETGTDREHDGMLNGHRDDPDTGDKAVAFVKSRADDAQPWFAAVNLVNPHDIMFYTSGPAMTATRKITYPDALSRPPETPLYEQRLGYPLPANFGPGTLSGSVPAATEFAKCTDIALGAFPYDDAAACDDFVNYYYNCIRESDEQIVRLLDALDASGQADNTIVIFTSDHGEMLGVHGLRTKGVLPYREAVQVPLLVRHPQYRQSRDTATLVSHIDIAPTLLGLAGVPAATVAREVPELIGRDLTQVITEPGAAGPRDGGDGLLLHWTSLAYQDHVAALGFDAERKNGGGGNPLALLKPQFRGVIKKRGQMRGVFDGRYKFSRFFAPTEHNTPQSWEQLMALNDIELYDTQTDPGENHNLARDPAAVRDLVMRMNAKLNRLIASEIGIDDGRYMPGPSAIWRA</sequence>